<evidence type="ECO:0000313" key="1">
    <source>
        <dbReference type="EMBL" id="GFO58475.1"/>
    </source>
</evidence>
<sequence>MEPILICALAVVIYGGLVTLRDLTRDLGGEGIRVSSILAGYGKRLRTKVVHAGQDFLGWLAPPRQLVSYRYARTTAPLSYSSAVQHAAQQRIRMR</sequence>
<dbReference type="AlphaFoldDB" id="A0A6V8MEP2"/>
<gene>
    <name evidence="1" type="ORF">GMST_08000</name>
</gene>
<reference evidence="2" key="1">
    <citation type="submission" date="2020-06" db="EMBL/GenBank/DDBJ databases">
        <title>Draft genomic sequence of Geomonas sp. Red330.</title>
        <authorList>
            <person name="Itoh H."/>
            <person name="Zhenxing X."/>
            <person name="Ushijima N."/>
            <person name="Masuda Y."/>
            <person name="Shiratori Y."/>
            <person name="Senoo K."/>
        </authorList>
    </citation>
    <scope>NUCLEOTIDE SEQUENCE [LARGE SCALE GENOMIC DNA]</scope>
    <source>
        <strain evidence="2">Red330</strain>
    </source>
</reference>
<dbReference type="Proteomes" id="UP000556026">
    <property type="component" value="Unassembled WGS sequence"/>
</dbReference>
<evidence type="ECO:0000313" key="2">
    <source>
        <dbReference type="Proteomes" id="UP000556026"/>
    </source>
</evidence>
<accession>A0A6V8MEP2</accession>
<name>A0A6V8MEP2_9BACT</name>
<protein>
    <submittedName>
        <fullName evidence="1">Uncharacterized protein</fullName>
    </submittedName>
</protein>
<comment type="caution">
    <text evidence="1">The sequence shown here is derived from an EMBL/GenBank/DDBJ whole genome shotgun (WGS) entry which is preliminary data.</text>
</comment>
<proteinExistence type="predicted"/>
<keyword evidence="2" id="KW-1185">Reference proteome</keyword>
<dbReference type="EMBL" id="BLXX01000002">
    <property type="protein sequence ID" value="GFO58475.1"/>
    <property type="molecule type" value="Genomic_DNA"/>
</dbReference>
<organism evidence="1 2">
    <name type="scientific">Geomonas silvestris</name>
    <dbReference type="NCBI Taxonomy" id="2740184"/>
    <lineage>
        <taxon>Bacteria</taxon>
        <taxon>Pseudomonadati</taxon>
        <taxon>Thermodesulfobacteriota</taxon>
        <taxon>Desulfuromonadia</taxon>
        <taxon>Geobacterales</taxon>
        <taxon>Geobacteraceae</taxon>
        <taxon>Geomonas</taxon>
    </lineage>
</organism>